<dbReference type="Proteomes" id="UP001595912">
    <property type="component" value="Unassembled WGS sequence"/>
</dbReference>
<proteinExistence type="predicted"/>
<protein>
    <submittedName>
        <fullName evidence="2">CoA transferase</fullName>
    </submittedName>
</protein>
<dbReference type="Gene3D" id="3.40.50.10540">
    <property type="entry name" value="Crotonobetainyl-coa:carnitine coa-transferase, domain 1"/>
    <property type="match status" value="1"/>
</dbReference>
<organism evidence="2 3">
    <name type="scientific">Dactylosporangium cerinum</name>
    <dbReference type="NCBI Taxonomy" id="1434730"/>
    <lineage>
        <taxon>Bacteria</taxon>
        <taxon>Bacillati</taxon>
        <taxon>Actinomycetota</taxon>
        <taxon>Actinomycetes</taxon>
        <taxon>Micromonosporales</taxon>
        <taxon>Micromonosporaceae</taxon>
        <taxon>Dactylosporangium</taxon>
    </lineage>
</organism>
<dbReference type="GO" id="GO:0016740">
    <property type="term" value="F:transferase activity"/>
    <property type="evidence" value="ECO:0007669"/>
    <property type="project" value="UniProtKB-KW"/>
</dbReference>
<keyword evidence="2" id="KW-0808">Transferase</keyword>
<keyword evidence="3" id="KW-1185">Reference proteome</keyword>
<dbReference type="EMBL" id="JBHSIU010000105">
    <property type="protein sequence ID" value="MFC5006483.1"/>
    <property type="molecule type" value="Genomic_DNA"/>
</dbReference>
<dbReference type="InterPro" id="IPR023606">
    <property type="entry name" value="CoA-Trfase_III_dom_1_sf"/>
</dbReference>
<dbReference type="InterPro" id="IPR003673">
    <property type="entry name" value="CoA-Trfase_fam_III"/>
</dbReference>
<dbReference type="InterPro" id="IPR050509">
    <property type="entry name" value="CoA-transferase_III"/>
</dbReference>
<dbReference type="PANTHER" id="PTHR48228">
    <property type="entry name" value="SUCCINYL-COA--D-CITRAMALATE COA-TRANSFERASE"/>
    <property type="match status" value="1"/>
</dbReference>
<evidence type="ECO:0000256" key="1">
    <source>
        <dbReference type="SAM" id="MobiDB-lite"/>
    </source>
</evidence>
<accession>A0ABV9WHG7</accession>
<dbReference type="Pfam" id="PF02515">
    <property type="entry name" value="CoA_transf_3"/>
    <property type="match status" value="1"/>
</dbReference>
<name>A0ABV9WHG7_9ACTN</name>
<comment type="caution">
    <text evidence="2">The sequence shown here is derived from an EMBL/GenBank/DDBJ whole genome shotgun (WGS) entry which is preliminary data.</text>
</comment>
<evidence type="ECO:0000313" key="3">
    <source>
        <dbReference type="Proteomes" id="UP001595912"/>
    </source>
</evidence>
<feature type="compositionally biased region" description="Low complexity" evidence="1">
    <location>
        <begin position="187"/>
        <end position="197"/>
    </location>
</feature>
<evidence type="ECO:0000313" key="2">
    <source>
        <dbReference type="EMBL" id="MFC5006483.1"/>
    </source>
</evidence>
<gene>
    <name evidence="2" type="ORF">ACFPIJ_52775</name>
</gene>
<sequence>MNLSGPAVPGVLAAPLAVAGCATTAVTMCLDAAADLAHARTGRRPAVALDTAHVAAAVRSEVLLRGPDGRGIEGFAPLSRLWPAADGWVRTHANYPWHRAALLTALDTGEAGVAGAIAARSALDVERLVYAAGGLAVAARHPAEWLAEWPDGPPTEHLAGWPDGPPTGRQAEPLGGRQAERSDGRPDGWSAAALDGAAAGGPSGPLVRSTPLGEAGHPRPTAGHATGRSLPAAGIRVLDLTRVIAGPVGTRMLAALGADVLRVDAPGRPELPLHAVDGVVGKASTTLDAGTPAGLETLHRLLAGADVLVTGYRPGAMRRLGLDPDQVADRHPGTIVVTLSAWGTAGPWGARRGFDSLVQVASGIGWLTRDHTGRPGALPCQLLDHATGYLAAAGALSALASRERTGVAAHLELSLARTARWLLETPVDPSPPVDTPVAAFLAPLGAGWTGVTPPGTLDGTPLTWPHLPPAYGTAPATWT</sequence>
<reference evidence="3" key="1">
    <citation type="journal article" date="2019" name="Int. J. Syst. Evol. Microbiol.">
        <title>The Global Catalogue of Microorganisms (GCM) 10K type strain sequencing project: providing services to taxonomists for standard genome sequencing and annotation.</title>
        <authorList>
            <consortium name="The Broad Institute Genomics Platform"/>
            <consortium name="The Broad Institute Genome Sequencing Center for Infectious Disease"/>
            <person name="Wu L."/>
            <person name="Ma J."/>
        </authorList>
    </citation>
    <scope>NUCLEOTIDE SEQUENCE [LARGE SCALE GENOMIC DNA]</scope>
    <source>
        <strain evidence="3">CGMCC 4.7152</strain>
    </source>
</reference>
<dbReference type="SUPFAM" id="SSF89796">
    <property type="entry name" value="CoA-transferase family III (CaiB/BaiF)"/>
    <property type="match status" value="2"/>
</dbReference>
<dbReference type="PANTHER" id="PTHR48228:SF4">
    <property type="entry name" value="BLR3030 PROTEIN"/>
    <property type="match status" value="1"/>
</dbReference>
<feature type="region of interest" description="Disordered" evidence="1">
    <location>
        <begin position="147"/>
        <end position="228"/>
    </location>
</feature>
<dbReference type="RefSeq" id="WP_380127105.1">
    <property type="nucleotide sequence ID" value="NZ_JBHSIU010000105.1"/>
</dbReference>